<dbReference type="Proteomes" id="UP000053676">
    <property type="component" value="Unassembled WGS sequence"/>
</dbReference>
<name>W2TXT8_NECAM</name>
<accession>W2TXT8</accession>
<gene>
    <name evidence="1" type="ORF">NECAME_06170</name>
</gene>
<dbReference type="KEGG" id="nai:NECAME_06170"/>
<dbReference type="AlphaFoldDB" id="W2TXT8"/>
<organism evidence="1 2">
    <name type="scientific">Necator americanus</name>
    <name type="common">Human hookworm</name>
    <dbReference type="NCBI Taxonomy" id="51031"/>
    <lineage>
        <taxon>Eukaryota</taxon>
        <taxon>Metazoa</taxon>
        <taxon>Ecdysozoa</taxon>
        <taxon>Nematoda</taxon>
        <taxon>Chromadorea</taxon>
        <taxon>Rhabditida</taxon>
        <taxon>Rhabditina</taxon>
        <taxon>Rhabditomorpha</taxon>
        <taxon>Strongyloidea</taxon>
        <taxon>Ancylostomatidae</taxon>
        <taxon>Bunostominae</taxon>
        <taxon>Necator</taxon>
    </lineage>
</organism>
<reference evidence="2" key="1">
    <citation type="journal article" date="2014" name="Nat. Genet.">
        <title>Genome of the human hookworm Necator americanus.</title>
        <authorList>
            <person name="Tang Y.T."/>
            <person name="Gao X."/>
            <person name="Rosa B.A."/>
            <person name="Abubucker S."/>
            <person name="Hallsworth-Pepin K."/>
            <person name="Martin J."/>
            <person name="Tyagi R."/>
            <person name="Heizer E."/>
            <person name="Zhang X."/>
            <person name="Bhonagiri-Palsikar V."/>
            <person name="Minx P."/>
            <person name="Warren W.C."/>
            <person name="Wang Q."/>
            <person name="Zhan B."/>
            <person name="Hotez P.J."/>
            <person name="Sternberg P.W."/>
            <person name="Dougall A."/>
            <person name="Gaze S.T."/>
            <person name="Mulvenna J."/>
            <person name="Sotillo J."/>
            <person name="Ranganathan S."/>
            <person name="Rabelo E.M."/>
            <person name="Wilson R.K."/>
            <person name="Felgner P.L."/>
            <person name="Bethony J."/>
            <person name="Hawdon J.M."/>
            <person name="Gasser R.B."/>
            <person name="Loukas A."/>
            <person name="Mitreva M."/>
        </authorList>
    </citation>
    <scope>NUCLEOTIDE SEQUENCE [LARGE SCALE GENOMIC DNA]</scope>
</reference>
<evidence type="ECO:0000313" key="2">
    <source>
        <dbReference type="Proteomes" id="UP000053676"/>
    </source>
</evidence>
<dbReference type="EMBL" id="KI657655">
    <property type="protein sequence ID" value="ETN85856.1"/>
    <property type="molecule type" value="Genomic_DNA"/>
</dbReference>
<keyword evidence="2" id="KW-1185">Reference proteome</keyword>
<proteinExistence type="predicted"/>
<sequence>MFGKEDCATREMYIQKGRAVLNRNVAEFTEAKEGDGAVFTSLGIQQIARTSDDGSFSMRLLDSTAHLRVDAVFVDHLGGAINTSGYVDHFSRGLDVMCCVKDSPYFIETLTPLILSKSLT</sequence>
<evidence type="ECO:0000313" key="1">
    <source>
        <dbReference type="EMBL" id="ETN85856.1"/>
    </source>
</evidence>
<protein>
    <submittedName>
        <fullName evidence="1">Uncharacterized protein</fullName>
    </submittedName>
</protein>